<dbReference type="AlphaFoldDB" id="L7CJ98"/>
<sequence>MNEQKTMWHFVARLQGSEHDEIALSPQTVLIRAVRRSGLKPFSAPF</sequence>
<evidence type="ECO:0000313" key="2">
    <source>
        <dbReference type="Proteomes" id="UP000010959"/>
    </source>
</evidence>
<comment type="caution">
    <text evidence="1">The sequence shown here is derived from an EMBL/GenBank/DDBJ whole genome shotgun (WGS) entry which is preliminary data.</text>
</comment>
<gene>
    <name evidence="1" type="ORF">RBSWK_02209</name>
</gene>
<dbReference type="EMBL" id="AMWG01000043">
    <property type="protein sequence ID" value="ELP34073.1"/>
    <property type="molecule type" value="Genomic_DNA"/>
</dbReference>
<organism evidence="1 2">
    <name type="scientific">Rhodopirellula baltica SWK14</name>
    <dbReference type="NCBI Taxonomy" id="993516"/>
    <lineage>
        <taxon>Bacteria</taxon>
        <taxon>Pseudomonadati</taxon>
        <taxon>Planctomycetota</taxon>
        <taxon>Planctomycetia</taxon>
        <taxon>Pirellulales</taxon>
        <taxon>Pirellulaceae</taxon>
        <taxon>Rhodopirellula</taxon>
    </lineage>
</organism>
<proteinExistence type="predicted"/>
<name>L7CJ98_RHOBT</name>
<reference evidence="1 2" key="1">
    <citation type="journal article" date="2013" name="Mar. Genomics">
        <title>Expression of sulfatases in Rhodopirellula baltica and the diversity of sulfatases in the genus Rhodopirellula.</title>
        <authorList>
            <person name="Wegner C.E."/>
            <person name="Richter-Heitmann T."/>
            <person name="Klindworth A."/>
            <person name="Klockow C."/>
            <person name="Richter M."/>
            <person name="Achstetter T."/>
            <person name="Glockner F.O."/>
            <person name="Harder J."/>
        </authorList>
    </citation>
    <scope>NUCLEOTIDE SEQUENCE [LARGE SCALE GENOMIC DNA]</scope>
    <source>
        <strain evidence="1 2">SWK14</strain>
    </source>
</reference>
<dbReference type="Proteomes" id="UP000010959">
    <property type="component" value="Unassembled WGS sequence"/>
</dbReference>
<evidence type="ECO:0000313" key="1">
    <source>
        <dbReference type="EMBL" id="ELP34073.1"/>
    </source>
</evidence>
<dbReference type="PATRIC" id="fig|993516.3.peg.2355"/>
<protein>
    <submittedName>
        <fullName evidence="1">Uncharacterized protein</fullName>
    </submittedName>
</protein>
<accession>L7CJ98</accession>